<dbReference type="PROSITE" id="PS00018">
    <property type="entry name" value="EF_HAND_1"/>
    <property type="match status" value="1"/>
</dbReference>
<dbReference type="SUPFAM" id="SSF47473">
    <property type="entry name" value="EF-hand"/>
    <property type="match status" value="1"/>
</dbReference>
<dbReference type="Proteomes" id="UP000828251">
    <property type="component" value="Unassembled WGS sequence"/>
</dbReference>
<accession>A0A9D3ZWL5</accession>
<name>A0A9D3ZWL5_9ROSI</name>
<gene>
    <name evidence="3" type="ORF">J1N35_025873</name>
</gene>
<evidence type="ECO:0000259" key="2">
    <source>
        <dbReference type="PROSITE" id="PS50222"/>
    </source>
</evidence>
<dbReference type="InterPro" id="IPR018247">
    <property type="entry name" value="EF_Hand_1_Ca_BS"/>
</dbReference>
<keyword evidence="1" id="KW-0106">Calcium</keyword>
<evidence type="ECO:0000313" key="4">
    <source>
        <dbReference type="Proteomes" id="UP000828251"/>
    </source>
</evidence>
<comment type="caution">
    <text evidence="3">The sequence shown here is derived from an EMBL/GenBank/DDBJ whole genome shotgun (WGS) entry which is preliminary data.</text>
</comment>
<organism evidence="3 4">
    <name type="scientific">Gossypium stocksii</name>
    <dbReference type="NCBI Taxonomy" id="47602"/>
    <lineage>
        <taxon>Eukaryota</taxon>
        <taxon>Viridiplantae</taxon>
        <taxon>Streptophyta</taxon>
        <taxon>Embryophyta</taxon>
        <taxon>Tracheophyta</taxon>
        <taxon>Spermatophyta</taxon>
        <taxon>Magnoliopsida</taxon>
        <taxon>eudicotyledons</taxon>
        <taxon>Gunneridae</taxon>
        <taxon>Pentapetalae</taxon>
        <taxon>rosids</taxon>
        <taxon>malvids</taxon>
        <taxon>Malvales</taxon>
        <taxon>Malvaceae</taxon>
        <taxon>Malvoideae</taxon>
        <taxon>Gossypium</taxon>
    </lineage>
</organism>
<keyword evidence="4" id="KW-1185">Reference proteome</keyword>
<dbReference type="InterPro" id="IPR011992">
    <property type="entry name" value="EF-hand-dom_pair"/>
</dbReference>
<feature type="domain" description="EF-hand" evidence="2">
    <location>
        <begin position="2"/>
        <end position="37"/>
    </location>
</feature>
<dbReference type="InterPro" id="IPR002048">
    <property type="entry name" value="EF_hand_dom"/>
</dbReference>
<dbReference type="Pfam" id="PF13499">
    <property type="entry name" value="EF-hand_7"/>
    <property type="match status" value="1"/>
</dbReference>
<dbReference type="SMART" id="SM00054">
    <property type="entry name" value="EFh"/>
    <property type="match status" value="2"/>
</dbReference>
<dbReference type="GO" id="GO:0005509">
    <property type="term" value="F:calcium ion binding"/>
    <property type="evidence" value="ECO:0007669"/>
    <property type="project" value="InterPro"/>
</dbReference>
<dbReference type="OrthoDB" id="26525at2759"/>
<reference evidence="3 4" key="1">
    <citation type="journal article" date="2021" name="Plant Biotechnol. J.">
        <title>Multi-omics assisted identification of the key and species-specific regulatory components of drought-tolerant mechanisms in Gossypium stocksii.</title>
        <authorList>
            <person name="Yu D."/>
            <person name="Ke L."/>
            <person name="Zhang D."/>
            <person name="Wu Y."/>
            <person name="Sun Y."/>
            <person name="Mei J."/>
            <person name="Sun J."/>
            <person name="Sun Y."/>
        </authorList>
    </citation>
    <scope>NUCLEOTIDE SEQUENCE [LARGE SCALE GENOMIC DNA]</scope>
    <source>
        <strain evidence="4">cv. E1</strain>
        <tissue evidence="3">Leaf</tissue>
    </source>
</reference>
<evidence type="ECO:0000256" key="1">
    <source>
        <dbReference type="ARBA" id="ARBA00022837"/>
    </source>
</evidence>
<proteinExistence type="predicted"/>
<evidence type="ECO:0000313" key="3">
    <source>
        <dbReference type="EMBL" id="KAH1073545.1"/>
    </source>
</evidence>
<dbReference type="Gene3D" id="1.10.238.10">
    <property type="entry name" value="EF-hand"/>
    <property type="match status" value="1"/>
</dbReference>
<sequence>MVNDEHLHKAFAFLDINKSGYLEKEDLRDALNDEVDPCSEEVINAIMHDDGRISYEEFAAMMKAGSGHLNKGTNVGIEREKKGLLVGLQVALYQDLLEGIRIFEDVADSKVMLQSLEVAYETTFFLGFN</sequence>
<protein>
    <recommendedName>
        <fullName evidence="2">EF-hand domain-containing protein</fullName>
    </recommendedName>
</protein>
<dbReference type="CDD" id="cd00051">
    <property type="entry name" value="EFh"/>
    <property type="match status" value="1"/>
</dbReference>
<dbReference type="PROSITE" id="PS50222">
    <property type="entry name" value="EF_HAND_2"/>
    <property type="match status" value="1"/>
</dbReference>
<dbReference type="AlphaFoldDB" id="A0A9D3ZWL5"/>
<dbReference type="EMBL" id="JAIQCV010000008">
    <property type="protein sequence ID" value="KAH1073545.1"/>
    <property type="molecule type" value="Genomic_DNA"/>
</dbReference>